<gene>
    <name evidence="1" type="ordered locus">Kfla_5985</name>
</gene>
<protein>
    <submittedName>
        <fullName evidence="1">Uncharacterized protein</fullName>
    </submittedName>
</protein>
<dbReference type="EMBL" id="CP001736">
    <property type="protein sequence ID" value="ADB34988.1"/>
    <property type="molecule type" value="Genomic_DNA"/>
</dbReference>
<reference evidence="2" key="1">
    <citation type="submission" date="2009-09" db="EMBL/GenBank/DDBJ databases">
        <title>The complete genome of Kribbella flavida DSM 17836.</title>
        <authorList>
            <consortium name="US DOE Joint Genome Institute (JGI-PGF)"/>
            <person name="Lucas S."/>
            <person name="Copeland A."/>
            <person name="Lapidus A."/>
            <person name="Glavina del Rio T."/>
            <person name="Dalin E."/>
            <person name="Tice H."/>
            <person name="Bruce D."/>
            <person name="Goodwin L."/>
            <person name="Pitluck S."/>
            <person name="Kyrpides N."/>
            <person name="Mavromatis K."/>
            <person name="Ivanova N."/>
            <person name="Saunders E."/>
            <person name="Brettin T."/>
            <person name="Detter J.C."/>
            <person name="Han C."/>
            <person name="Larimer F."/>
            <person name="Land M."/>
            <person name="Hauser L."/>
            <person name="Markowitz V."/>
            <person name="Cheng J.-F."/>
            <person name="Hugenholtz P."/>
            <person name="Woyke T."/>
            <person name="Wu D."/>
            <person name="Pukall R."/>
            <person name="Klenk H.-P."/>
            <person name="Eisen J.A."/>
        </authorList>
    </citation>
    <scope>NUCLEOTIDE SEQUENCE [LARGE SCALE GENOMIC DNA]</scope>
    <source>
        <strain evidence="2">DSM 17836 / JCM 10339 / NBRC 14399</strain>
    </source>
</reference>
<accession>D2PST6</accession>
<dbReference type="KEGG" id="kfl:Kfla_5985"/>
<organism evidence="1 2">
    <name type="scientific">Kribbella flavida (strain DSM 17836 / JCM 10339 / NBRC 14399)</name>
    <dbReference type="NCBI Taxonomy" id="479435"/>
    <lineage>
        <taxon>Bacteria</taxon>
        <taxon>Bacillati</taxon>
        <taxon>Actinomycetota</taxon>
        <taxon>Actinomycetes</taxon>
        <taxon>Propionibacteriales</taxon>
        <taxon>Kribbellaceae</taxon>
        <taxon>Kribbella</taxon>
    </lineage>
</organism>
<dbReference type="OrthoDB" id="3482702at2"/>
<dbReference type="AlphaFoldDB" id="D2PST6"/>
<dbReference type="STRING" id="479435.Kfla_5985"/>
<evidence type="ECO:0000313" key="2">
    <source>
        <dbReference type="Proteomes" id="UP000007967"/>
    </source>
</evidence>
<dbReference type="Proteomes" id="UP000007967">
    <property type="component" value="Chromosome"/>
</dbReference>
<dbReference type="RefSeq" id="WP_012923542.1">
    <property type="nucleotide sequence ID" value="NC_013729.1"/>
</dbReference>
<keyword evidence="2" id="KW-1185">Reference proteome</keyword>
<reference evidence="1 2" key="2">
    <citation type="journal article" date="2010" name="Stand. Genomic Sci.">
        <title>Complete genome sequence of Kribbella flavida type strain (IFO 14399).</title>
        <authorList>
            <person name="Pukall R."/>
            <person name="Lapidus A."/>
            <person name="Glavina Del Rio T."/>
            <person name="Copeland A."/>
            <person name="Tice H."/>
            <person name="Cheng J.-F."/>
            <person name="Lucas S."/>
            <person name="Chen F."/>
            <person name="Nolan M."/>
            <person name="LaButti K."/>
            <person name="Pati A."/>
            <person name="Ivanova N."/>
            <person name="Mavrommatis K."/>
            <person name="Mikhailova N."/>
            <person name="Pitluck S."/>
            <person name="Bruce D."/>
            <person name="Goodwin L."/>
            <person name="Land M."/>
            <person name="Hauser L."/>
            <person name="Chang Y.-J."/>
            <person name="Jeffries C.D."/>
            <person name="Chen A."/>
            <person name="Palaniappan K."/>
            <person name="Chain P."/>
            <person name="Rohde M."/>
            <person name="Goeker M."/>
            <person name="Bristow J."/>
            <person name="Eisen J.A."/>
            <person name="Markowitz V."/>
            <person name="Hugenholtz P."/>
            <person name="Kyrpides N.C."/>
            <person name="Klenk H.-P."/>
            <person name="Brettin T."/>
        </authorList>
    </citation>
    <scope>NUCLEOTIDE SEQUENCE [LARGE SCALE GENOMIC DNA]</scope>
    <source>
        <strain evidence="2">DSM 17836 / JCM 10339 / NBRC 14399</strain>
    </source>
</reference>
<dbReference type="HOGENOM" id="CLU_2788475_0_0_11"/>
<proteinExistence type="predicted"/>
<evidence type="ECO:0000313" key="1">
    <source>
        <dbReference type="EMBL" id="ADB34988.1"/>
    </source>
</evidence>
<name>D2PST6_KRIFD</name>
<sequence>MRRFINDLGDRLLAAVVPTTKAEAWNCPGWNRVCECYLNRNRCADWWLREDCAVTYKNPWEYGGNCIG</sequence>